<dbReference type="SUPFAM" id="SSF56112">
    <property type="entry name" value="Protein kinase-like (PK-like)"/>
    <property type="match status" value="1"/>
</dbReference>
<keyword evidence="18" id="KW-0325">Glycoprotein</keyword>
<keyword evidence="8" id="KW-0808">Transferase</keyword>
<dbReference type="Gene3D" id="1.10.510.10">
    <property type="entry name" value="Transferase(Phosphotransferase) domain 1"/>
    <property type="match status" value="1"/>
</dbReference>
<evidence type="ECO:0000256" key="4">
    <source>
        <dbReference type="ARBA" id="ARBA00022475"/>
    </source>
</evidence>
<dbReference type="EMBL" id="CM035406">
    <property type="protein sequence ID" value="KAH7446512.1"/>
    <property type="molecule type" value="Genomic_DNA"/>
</dbReference>
<evidence type="ECO:0000256" key="22">
    <source>
        <dbReference type="SAM" id="Phobius"/>
    </source>
</evidence>
<keyword evidence="17" id="KW-0675">Receptor</keyword>
<evidence type="ECO:0000256" key="9">
    <source>
        <dbReference type="ARBA" id="ARBA00022692"/>
    </source>
</evidence>
<dbReference type="PANTHER" id="PTHR45974">
    <property type="entry name" value="RECEPTOR-LIKE PROTEIN 55"/>
    <property type="match status" value="1"/>
</dbReference>
<dbReference type="InterPro" id="IPR013210">
    <property type="entry name" value="LRR_N_plant-typ"/>
</dbReference>
<keyword evidence="9 22" id="KW-0812">Transmembrane</keyword>
<dbReference type="Proteomes" id="UP000825935">
    <property type="component" value="Chromosome 1"/>
</dbReference>
<dbReference type="Gene3D" id="3.30.200.20">
    <property type="entry name" value="Phosphorylase Kinase, domain 1"/>
    <property type="match status" value="1"/>
</dbReference>
<dbReference type="CDD" id="cd14066">
    <property type="entry name" value="STKc_IRAK"/>
    <property type="match status" value="1"/>
</dbReference>
<dbReference type="EC" id="2.7.11.1" evidence="3"/>
<keyword evidence="15 22" id="KW-1133">Transmembrane helix</keyword>
<sequence length="975" mass="106614">MRWLMLKLCILFLTIPILHAEPIEFHIPPLILSPRSSLRSNGAIRNSHAFSNLADAAALKGSEEAALLLAFKASVTGDPSGALSTWKNGSSPCSWQGIKCNSRGSVSSITLQNLGLSGVFSPNTLSDLPHLTSLDLSSNNFTGSLPPSFCNSDKHSLTDLILFNNSFHGRIPSALQNCTSLVKISMYSNRLSGPMPTELASLSNLEYLALSFNHLKGNIPIPFLTNCTRLTFLALSQNEITGLLPAEIGLLANLTTLWLDSNSITGPIPSELGNLTSLTLLQLDTNRLTGQIPASLGKLTELTEVLSLSMNQLTGPIPTQIARLTKLNIMTLRGNSLNGSIPKELSNMQAIQGLFLQENSLEGTIPAELGNCTNLQQLRIYSNHLTGSIPDALGTLQYLTELNLHTNMLQGLLPTSLANLSALQKLALGFNALEGPISPALASQSMLNLSMPHNHFNGSIPSSIGNMIHVQHIDLSANNLSGSVPEDIERCLGMMNLNISHNALTGEIPSSFELLDLLEILDLSWNIFSGGIPSFLANLTNLQYINLSNNNLTGPIPSTGVFSKMNATSFLNNPGLCGAPLENNCTQPTSLDSSFEDRGIALGFKICIVISCFLFICMVLLMARYFWRKKQTVTESDDGLLKASEYSKNFRRFTPKELEIATDNFSDSSLIGMGGASKVYKAVDLTIRMVPKIEQANAAVKVLSIDNGQNLFSRELEALGTLRHRNLVKLYGFCVQGNLYAIVLEYLPKGSLQDWIYGPDAQIVSINMRLSIALDVAHGLAYLHHGLRRPMVHRDVKPSNVLFDEDMVAKVSDFGIAKLLNQDEIVSMARGTLGYIAPEYAELTRVDTKGDVYGFGILMLEMLTKKRPTDEMFVSMEFNLPMWVKEAYPERIRDILDPQLMDPDLAYEEEEAVKAMLSLSLSCTEIRPSDRPNMETVVQTLTAIVSSLSPSALSQRKSCTDNEEDVPIMQKYSID</sequence>
<keyword evidence="5" id="KW-0723">Serine/threonine-protein kinase</keyword>
<evidence type="ECO:0000256" key="15">
    <source>
        <dbReference type="ARBA" id="ARBA00022989"/>
    </source>
</evidence>
<evidence type="ECO:0000256" key="11">
    <source>
        <dbReference type="ARBA" id="ARBA00022737"/>
    </source>
</evidence>
<dbReference type="Gene3D" id="3.80.10.10">
    <property type="entry name" value="Ribonuclease Inhibitor"/>
    <property type="match status" value="3"/>
</dbReference>
<evidence type="ECO:0000256" key="1">
    <source>
        <dbReference type="ARBA" id="ARBA00004162"/>
    </source>
</evidence>
<dbReference type="InterPro" id="IPR003591">
    <property type="entry name" value="Leu-rich_rpt_typical-subtyp"/>
</dbReference>
<keyword evidence="11" id="KW-0677">Repeat</keyword>
<evidence type="ECO:0000256" key="18">
    <source>
        <dbReference type="ARBA" id="ARBA00023180"/>
    </source>
</evidence>
<keyword evidence="13" id="KW-0418">Kinase</keyword>
<evidence type="ECO:0000259" key="24">
    <source>
        <dbReference type="PROSITE" id="PS50011"/>
    </source>
</evidence>
<dbReference type="FunFam" id="3.80.10.10:FF:000400">
    <property type="entry name" value="Nuclear pore complex protein NUP107"/>
    <property type="match status" value="1"/>
</dbReference>
<evidence type="ECO:0000256" key="19">
    <source>
        <dbReference type="ARBA" id="ARBA00047899"/>
    </source>
</evidence>
<dbReference type="OrthoDB" id="4062651at2759"/>
<evidence type="ECO:0000256" key="16">
    <source>
        <dbReference type="ARBA" id="ARBA00023136"/>
    </source>
</evidence>
<dbReference type="GO" id="GO:0005886">
    <property type="term" value="C:plasma membrane"/>
    <property type="evidence" value="ECO:0007669"/>
    <property type="project" value="UniProtKB-SubCell"/>
</dbReference>
<keyword evidence="12" id="KW-0547">Nucleotide-binding</keyword>
<organism evidence="25 26">
    <name type="scientific">Ceratopteris richardii</name>
    <name type="common">Triangle waterfern</name>
    <dbReference type="NCBI Taxonomy" id="49495"/>
    <lineage>
        <taxon>Eukaryota</taxon>
        <taxon>Viridiplantae</taxon>
        <taxon>Streptophyta</taxon>
        <taxon>Embryophyta</taxon>
        <taxon>Tracheophyta</taxon>
        <taxon>Polypodiopsida</taxon>
        <taxon>Polypodiidae</taxon>
        <taxon>Polypodiales</taxon>
        <taxon>Pteridineae</taxon>
        <taxon>Pteridaceae</taxon>
        <taxon>Parkerioideae</taxon>
        <taxon>Ceratopteris</taxon>
    </lineage>
</organism>
<evidence type="ECO:0000256" key="2">
    <source>
        <dbReference type="ARBA" id="ARBA00008684"/>
    </source>
</evidence>
<feature type="domain" description="Protein kinase" evidence="24">
    <location>
        <begin position="665"/>
        <end position="945"/>
    </location>
</feature>
<dbReference type="GO" id="GO:0004674">
    <property type="term" value="F:protein serine/threonine kinase activity"/>
    <property type="evidence" value="ECO:0007669"/>
    <property type="project" value="UniProtKB-KW"/>
</dbReference>
<dbReference type="PRINTS" id="PR00019">
    <property type="entry name" value="LEURICHRPT"/>
</dbReference>
<keyword evidence="4" id="KW-1003">Cell membrane</keyword>
<dbReference type="Pfam" id="PF13855">
    <property type="entry name" value="LRR_8"/>
    <property type="match status" value="1"/>
</dbReference>
<dbReference type="GO" id="GO:0009653">
    <property type="term" value="P:anatomical structure morphogenesis"/>
    <property type="evidence" value="ECO:0007669"/>
    <property type="project" value="UniProtKB-ARBA"/>
</dbReference>
<dbReference type="OMA" id="RFKNESI"/>
<comment type="similarity">
    <text evidence="2">Belongs to the protein kinase superfamily. Ser/Thr protein kinase family.</text>
</comment>
<evidence type="ECO:0000256" key="6">
    <source>
        <dbReference type="ARBA" id="ARBA00022553"/>
    </source>
</evidence>
<dbReference type="GO" id="GO:0005524">
    <property type="term" value="F:ATP binding"/>
    <property type="evidence" value="ECO:0007669"/>
    <property type="project" value="UniProtKB-KW"/>
</dbReference>
<dbReference type="SMART" id="SM00369">
    <property type="entry name" value="LRR_TYP"/>
    <property type="match status" value="8"/>
</dbReference>
<accession>A0A8T2VGQ5</accession>
<gene>
    <name evidence="25" type="ORF">KP509_01G060000</name>
</gene>
<dbReference type="InterPro" id="IPR001611">
    <property type="entry name" value="Leu-rich_rpt"/>
</dbReference>
<evidence type="ECO:0000256" key="14">
    <source>
        <dbReference type="ARBA" id="ARBA00022840"/>
    </source>
</evidence>
<dbReference type="PROSITE" id="PS00108">
    <property type="entry name" value="PROTEIN_KINASE_ST"/>
    <property type="match status" value="1"/>
</dbReference>
<comment type="subcellular location">
    <subcellularLocation>
        <location evidence="1">Cell membrane</location>
        <topology evidence="1">Single-pass membrane protein</topology>
    </subcellularLocation>
</comment>
<evidence type="ECO:0000256" key="8">
    <source>
        <dbReference type="ARBA" id="ARBA00022679"/>
    </source>
</evidence>
<dbReference type="SUPFAM" id="SSF52047">
    <property type="entry name" value="RNI-like"/>
    <property type="match status" value="1"/>
</dbReference>
<dbReference type="Pfam" id="PF00069">
    <property type="entry name" value="Pkinase"/>
    <property type="match status" value="1"/>
</dbReference>
<dbReference type="SUPFAM" id="SSF52058">
    <property type="entry name" value="L domain-like"/>
    <property type="match status" value="1"/>
</dbReference>
<keyword evidence="7" id="KW-0433">Leucine-rich repeat</keyword>
<feature type="chain" id="PRO_5035719244" description="non-specific serine/threonine protein kinase" evidence="23">
    <location>
        <begin position="21"/>
        <end position="975"/>
    </location>
</feature>
<dbReference type="InterPro" id="IPR008271">
    <property type="entry name" value="Ser/Thr_kinase_AS"/>
</dbReference>
<evidence type="ECO:0000256" key="12">
    <source>
        <dbReference type="ARBA" id="ARBA00022741"/>
    </source>
</evidence>
<comment type="catalytic activity">
    <reaction evidence="20">
        <text>L-seryl-[protein] + ATP = O-phospho-L-seryl-[protein] + ADP + H(+)</text>
        <dbReference type="Rhea" id="RHEA:17989"/>
        <dbReference type="Rhea" id="RHEA-COMP:9863"/>
        <dbReference type="Rhea" id="RHEA-COMP:11604"/>
        <dbReference type="ChEBI" id="CHEBI:15378"/>
        <dbReference type="ChEBI" id="CHEBI:29999"/>
        <dbReference type="ChEBI" id="CHEBI:30616"/>
        <dbReference type="ChEBI" id="CHEBI:83421"/>
        <dbReference type="ChEBI" id="CHEBI:456216"/>
        <dbReference type="EC" id="2.7.11.1"/>
    </reaction>
</comment>
<dbReference type="SMART" id="SM00220">
    <property type="entry name" value="S_TKc"/>
    <property type="match status" value="1"/>
</dbReference>
<dbReference type="PANTHER" id="PTHR45974:SF55">
    <property type="entry name" value="LRR RECEPTOR-LIKE SERINE_THREONINE-PROTEIN KINASE FLS2"/>
    <property type="match status" value="1"/>
</dbReference>
<keyword evidence="6" id="KW-0597">Phosphoprotein</keyword>
<keyword evidence="26" id="KW-1185">Reference proteome</keyword>
<dbReference type="GO" id="GO:0099402">
    <property type="term" value="P:plant organ development"/>
    <property type="evidence" value="ECO:0007669"/>
    <property type="project" value="UniProtKB-ARBA"/>
</dbReference>
<dbReference type="PROSITE" id="PS50011">
    <property type="entry name" value="PROTEIN_KINASE_DOM"/>
    <property type="match status" value="1"/>
</dbReference>
<keyword evidence="14" id="KW-0067">ATP-binding</keyword>
<dbReference type="FunFam" id="1.10.510.10:FF:000358">
    <property type="entry name" value="Putative leucine-rich repeat receptor-like serine/threonine-protein kinase"/>
    <property type="match status" value="1"/>
</dbReference>
<evidence type="ECO:0000256" key="13">
    <source>
        <dbReference type="ARBA" id="ARBA00022777"/>
    </source>
</evidence>
<dbReference type="FunFam" id="3.80.10.10:FF:000095">
    <property type="entry name" value="LRR receptor-like serine/threonine-protein kinase GSO1"/>
    <property type="match status" value="1"/>
</dbReference>
<keyword evidence="16 22" id="KW-0472">Membrane</keyword>
<evidence type="ECO:0000256" key="23">
    <source>
        <dbReference type="SAM" id="SignalP"/>
    </source>
</evidence>
<name>A0A8T2VGQ5_CERRI</name>
<dbReference type="Pfam" id="PF00560">
    <property type="entry name" value="LRR_1"/>
    <property type="match status" value="7"/>
</dbReference>
<evidence type="ECO:0000256" key="10">
    <source>
        <dbReference type="ARBA" id="ARBA00022729"/>
    </source>
</evidence>
<evidence type="ECO:0000256" key="3">
    <source>
        <dbReference type="ARBA" id="ARBA00012513"/>
    </source>
</evidence>
<evidence type="ECO:0000313" key="26">
    <source>
        <dbReference type="Proteomes" id="UP000825935"/>
    </source>
</evidence>
<keyword evidence="10 23" id="KW-0732">Signal</keyword>
<evidence type="ECO:0000313" key="25">
    <source>
        <dbReference type="EMBL" id="KAH7446512.1"/>
    </source>
</evidence>
<comment type="caution">
    <text evidence="25">The sequence shown here is derived from an EMBL/GenBank/DDBJ whole genome shotgun (WGS) entry which is preliminary data.</text>
</comment>
<evidence type="ECO:0000256" key="21">
    <source>
        <dbReference type="SAM" id="MobiDB-lite"/>
    </source>
</evidence>
<dbReference type="InterPro" id="IPR000719">
    <property type="entry name" value="Prot_kinase_dom"/>
</dbReference>
<dbReference type="Pfam" id="PF08263">
    <property type="entry name" value="LRRNT_2"/>
    <property type="match status" value="1"/>
</dbReference>
<evidence type="ECO:0000256" key="20">
    <source>
        <dbReference type="ARBA" id="ARBA00048679"/>
    </source>
</evidence>
<evidence type="ECO:0000256" key="5">
    <source>
        <dbReference type="ARBA" id="ARBA00022527"/>
    </source>
</evidence>
<evidence type="ECO:0000256" key="7">
    <source>
        <dbReference type="ARBA" id="ARBA00022614"/>
    </source>
</evidence>
<proteinExistence type="inferred from homology"/>
<dbReference type="InterPro" id="IPR011009">
    <property type="entry name" value="Kinase-like_dom_sf"/>
</dbReference>
<comment type="catalytic activity">
    <reaction evidence="19">
        <text>L-threonyl-[protein] + ATP = O-phospho-L-threonyl-[protein] + ADP + H(+)</text>
        <dbReference type="Rhea" id="RHEA:46608"/>
        <dbReference type="Rhea" id="RHEA-COMP:11060"/>
        <dbReference type="Rhea" id="RHEA-COMP:11605"/>
        <dbReference type="ChEBI" id="CHEBI:15378"/>
        <dbReference type="ChEBI" id="CHEBI:30013"/>
        <dbReference type="ChEBI" id="CHEBI:30616"/>
        <dbReference type="ChEBI" id="CHEBI:61977"/>
        <dbReference type="ChEBI" id="CHEBI:456216"/>
        <dbReference type="EC" id="2.7.11.1"/>
    </reaction>
</comment>
<protein>
    <recommendedName>
        <fullName evidence="3">non-specific serine/threonine protein kinase</fullName>
        <ecNumber evidence="3">2.7.11.1</ecNumber>
    </recommendedName>
</protein>
<evidence type="ECO:0000256" key="17">
    <source>
        <dbReference type="ARBA" id="ARBA00023170"/>
    </source>
</evidence>
<dbReference type="AlphaFoldDB" id="A0A8T2VGQ5"/>
<feature type="region of interest" description="Disordered" evidence="21">
    <location>
        <begin position="955"/>
        <end position="975"/>
    </location>
</feature>
<reference evidence="25" key="1">
    <citation type="submission" date="2021-08" db="EMBL/GenBank/DDBJ databases">
        <title>WGS assembly of Ceratopteris richardii.</title>
        <authorList>
            <person name="Marchant D.B."/>
            <person name="Chen G."/>
            <person name="Jenkins J."/>
            <person name="Shu S."/>
            <person name="Leebens-Mack J."/>
            <person name="Grimwood J."/>
            <person name="Schmutz J."/>
            <person name="Soltis P."/>
            <person name="Soltis D."/>
            <person name="Chen Z.-H."/>
        </authorList>
    </citation>
    <scope>NUCLEOTIDE SEQUENCE</scope>
    <source>
        <strain evidence="25">Whitten #5841</strain>
        <tissue evidence="25">Leaf</tissue>
    </source>
</reference>
<feature type="transmembrane region" description="Helical" evidence="22">
    <location>
        <begin position="600"/>
        <end position="621"/>
    </location>
</feature>
<feature type="signal peptide" evidence="23">
    <location>
        <begin position="1"/>
        <end position="20"/>
    </location>
</feature>
<dbReference type="InterPro" id="IPR032675">
    <property type="entry name" value="LRR_dom_sf"/>
</dbReference>
<dbReference type="FunFam" id="3.80.10.10:FF:000383">
    <property type="entry name" value="Leucine-rich repeat receptor protein kinase EMS1"/>
    <property type="match status" value="1"/>
</dbReference>